<dbReference type="STRING" id="571913.VV02_06860"/>
<evidence type="ECO:0008006" key="4">
    <source>
        <dbReference type="Google" id="ProtNLM"/>
    </source>
</evidence>
<proteinExistence type="predicted"/>
<gene>
    <name evidence="2" type="ORF">VV02_06860</name>
</gene>
<name>A0A0K1JQ52_9MICO</name>
<organism evidence="2 3">
    <name type="scientific">Luteipulveratus mongoliensis</name>
    <dbReference type="NCBI Taxonomy" id="571913"/>
    <lineage>
        <taxon>Bacteria</taxon>
        <taxon>Bacillati</taxon>
        <taxon>Actinomycetota</taxon>
        <taxon>Actinomycetes</taxon>
        <taxon>Micrococcales</taxon>
        <taxon>Dermacoccaceae</taxon>
        <taxon>Luteipulveratus</taxon>
    </lineage>
</organism>
<dbReference type="KEGG" id="lmoi:VV02_06860"/>
<dbReference type="PANTHER" id="PTHR43649:SF12">
    <property type="entry name" value="DIACETYLCHITOBIOSE BINDING PROTEIN DASA"/>
    <property type="match status" value="1"/>
</dbReference>
<protein>
    <recommendedName>
        <fullName evidence="4">Sugar ABC transporter substrate-binding protein</fullName>
    </recommendedName>
</protein>
<dbReference type="PROSITE" id="PS51318">
    <property type="entry name" value="TAT"/>
    <property type="match status" value="1"/>
</dbReference>
<keyword evidence="3" id="KW-1185">Reference proteome</keyword>
<reference evidence="2 3" key="1">
    <citation type="submission" date="2015-03" db="EMBL/GenBank/DDBJ databases">
        <title>Luteipulveratus halotolerans sp. nov., a novel actinobacterium (Dermacoccaceae) from Sarawak, Malaysia.</title>
        <authorList>
            <person name="Juboi H."/>
            <person name="Basik A."/>
            <person name="Shamsul S.S."/>
            <person name="Arnold P."/>
            <person name="Schmitt E.K."/>
            <person name="Sanglier J.-J."/>
            <person name="Yeo T."/>
        </authorList>
    </citation>
    <scope>NUCLEOTIDE SEQUENCE [LARGE SCALE GENOMIC DNA]</scope>
    <source>
        <strain evidence="2 3">MN07-A0370</strain>
    </source>
</reference>
<dbReference type="Proteomes" id="UP000066480">
    <property type="component" value="Chromosome"/>
</dbReference>
<sequence length="550" mass="58331">MHPARRDVLRAGISTAALVALGSPLLAACGGSDSAAAGKARASTVKPPTYVPFAGPKPDLAGTSQGVPPAYLTYPKDLVRSVPKPPLSGGTVKVLTTTFTPLPTPRGGNAAWKEVEKRLGGTLDLTIVSDSDYLTKFPTTVAAGDLPDVFLYEGGLKNLPQFLKASCADLTPHLSGDAVKAYPNLAHIPTVAWETCIIDDKIYGLPIPRDIVGGSGFYNAKHFADAGVEFPTNATEFMAAMKKLTNAKKGRWGIVNAKGNTIMTPVSHMFGVPNVWRVEGGKLVRSFETPEYKEAIAFARQLVQAGVTVPGSDAFTTIQRKNAFNAGKGSFVYDGLPAYREYAIAAKHVDPKADIRPALMPGAKGGTAKVWADNIVLAYSLVKKGSPERIKEILKVADFLAAPVGSEESQLLVFGVEGVDFTRDAKGNPSLTKKGEADMTVPWKNVVAGPRAVFFDNDPELARRVHQTLSTQIPTAVADPTAALISPTYDKKNESLTSDFNDTKNDIIAGRKPLSALDGAIKKWRNGGGDKIRAEFEKALSAGSSPSATS</sequence>
<dbReference type="InterPro" id="IPR006311">
    <property type="entry name" value="TAT_signal"/>
</dbReference>
<feature type="signal peptide" evidence="1">
    <location>
        <begin position="1"/>
        <end position="27"/>
    </location>
</feature>
<dbReference type="Gene3D" id="3.40.190.10">
    <property type="entry name" value="Periplasmic binding protein-like II"/>
    <property type="match status" value="1"/>
</dbReference>
<dbReference type="PROSITE" id="PS51257">
    <property type="entry name" value="PROKAR_LIPOPROTEIN"/>
    <property type="match status" value="1"/>
</dbReference>
<evidence type="ECO:0000313" key="2">
    <source>
        <dbReference type="EMBL" id="AKU18708.1"/>
    </source>
</evidence>
<dbReference type="InterPro" id="IPR006059">
    <property type="entry name" value="SBP"/>
</dbReference>
<accession>A0A0K1JQ52</accession>
<dbReference type="InterPro" id="IPR050490">
    <property type="entry name" value="Bact_solute-bd_prot1"/>
</dbReference>
<dbReference type="SUPFAM" id="SSF53850">
    <property type="entry name" value="Periplasmic binding protein-like II"/>
    <property type="match status" value="1"/>
</dbReference>
<evidence type="ECO:0000313" key="3">
    <source>
        <dbReference type="Proteomes" id="UP000066480"/>
    </source>
</evidence>
<dbReference type="PANTHER" id="PTHR43649">
    <property type="entry name" value="ARABINOSE-BINDING PROTEIN-RELATED"/>
    <property type="match status" value="1"/>
</dbReference>
<evidence type="ECO:0000256" key="1">
    <source>
        <dbReference type="SAM" id="SignalP"/>
    </source>
</evidence>
<dbReference type="EMBL" id="CP011112">
    <property type="protein sequence ID" value="AKU18708.1"/>
    <property type="molecule type" value="Genomic_DNA"/>
</dbReference>
<dbReference type="AlphaFoldDB" id="A0A0K1JQ52"/>
<dbReference type="Pfam" id="PF13416">
    <property type="entry name" value="SBP_bac_8"/>
    <property type="match status" value="1"/>
</dbReference>
<keyword evidence="1" id="KW-0732">Signal</keyword>
<feature type="chain" id="PRO_5039451308" description="Sugar ABC transporter substrate-binding protein" evidence="1">
    <location>
        <begin position="28"/>
        <end position="550"/>
    </location>
</feature>